<dbReference type="InterPro" id="IPR045392">
    <property type="entry name" value="DUF6519"/>
</dbReference>
<protein>
    <recommendedName>
        <fullName evidence="3">Right handed beta helix domain-containing protein</fullName>
    </recommendedName>
</protein>
<evidence type="ECO:0000313" key="2">
    <source>
        <dbReference type="Proteomes" id="UP000238823"/>
    </source>
</evidence>
<evidence type="ECO:0008006" key="3">
    <source>
        <dbReference type="Google" id="ProtNLM"/>
    </source>
</evidence>
<dbReference type="EMBL" id="PVNL01000110">
    <property type="protein sequence ID" value="PRQ03166.1"/>
    <property type="molecule type" value="Genomic_DNA"/>
</dbReference>
<accession>A0A2S9YDT1</accession>
<evidence type="ECO:0000313" key="1">
    <source>
        <dbReference type="EMBL" id="PRQ03166.1"/>
    </source>
</evidence>
<dbReference type="InterPro" id="IPR012334">
    <property type="entry name" value="Pectin_lyas_fold"/>
</dbReference>
<dbReference type="InterPro" id="IPR006626">
    <property type="entry name" value="PbH1"/>
</dbReference>
<dbReference type="Pfam" id="PF20129">
    <property type="entry name" value="DUF6519"/>
    <property type="match status" value="1"/>
</dbReference>
<dbReference type="SMART" id="SM00710">
    <property type="entry name" value="PbH1"/>
    <property type="match status" value="8"/>
</dbReference>
<comment type="caution">
    <text evidence="1">The sequence shown here is derived from an EMBL/GenBank/DDBJ whole genome shotgun (WGS) entry which is preliminary data.</text>
</comment>
<dbReference type="Gene3D" id="2.160.20.10">
    <property type="entry name" value="Single-stranded right-handed beta-helix, Pectin lyase-like"/>
    <property type="match status" value="1"/>
</dbReference>
<name>A0A2S9YDT1_9BACT</name>
<dbReference type="InterPro" id="IPR011050">
    <property type="entry name" value="Pectin_lyase_fold/virulence"/>
</dbReference>
<dbReference type="SUPFAM" id="SSF51126">
    <property type="entry name" value="Pectin lyase-like"/>
    <property type="match status" value="1"/>
</dbReference>
<organism evidence="1 2">
    <name type="scientific">Enhygromyxa salina</name>
    <dbReference type="NCBI Taxonomy" id="215803"/>
    <lineage>
        <taxon>Bacteria</taxon>
        <taxon>Pseudomonadati</taxon>
        <taxon>Myxococcota</taxon>
        <taxon>Polyangia</taxon>
        <taxon>Nannocystales</taxon>
        <taxon>Nannocystaceae</taxon>
        <taxon>Enhygromyxa</taxon>
    </lineage>
</organism>
<gene>
    <name evidence="1" type="ORF">ENSA7_54370</name>
</gene>
<dbReference type="AlphaFoldDB" id="A0A2S9YDT1"/>
<proteinExistence type="predicted"/>
<sequence>MANLDTTRHLAIPTKHYVSARMQQGRSFADSDWNEGVQLEAEDLRRTLAELMCAHGSSNAGFSVTDVTSDIVLSFADSSIFSTYDFTLRAGTLYAGGLRFQIDEPHETFLGQLDWLRVGHSQSHLPPSRPSASALVPTGVISPEVVGTPARYDLVYLEAWEQPVTAVEDAELRERALGGPDTSVRIRRMRRIHVAADIGVGDPPAAFEQLQANLEATGTGVFQGGTLEFASAARLTVTPITEPGEQPCGPTPPSGYIGHEDRAIRVELRGATSIVWGMGNAAPLYRVSIGVGGKIVTLLNRPRDKRLQPKAGQIIELIPWGSKLPHGETAAEMTGELIRVAKSYDPATGQLVLSEAPTTSFVTWQTQQRGEFSGVDTTSPSHVYMRLWSRGGDLESDILLDIANVPVPLGNTGLQVQLTGAGQVGDYWIIAARRATPEQVVPWELLTSQAPHGPHRYYAPLAVICWEAPLRYMTGPQKDEFEPSEIAALQLNPQLDDWAVWGPVRANILDARRRLQRLCCGCGTILVGDGIVSHGMVDSIDDALALLPAAGGRIHLLPGLHVGEIRLESVKNITISGCSLESQIVTDTPVALGASLAAQGDPVIELVDCENIVLKDFVVRATSAVGIKLSNEIAVNRNIHIQGIRFHAIGQWVGIVAFALSRSAILGLGGKRITIENCRVDVDDNLNYVPAIVLGGSDIRIIGNHIEAGPIGVAQSMGGLQILSYSQHVEITDNLIRGGWGHGISLGHLINVDVSGPGPYLTLDAETSWANLDRTLGDAISNLRQYQPGLLPVTTQSDEYWTPGGPVIGVCIRDNRIFDKGLSGISTGGFVNTQDPGRVRFIVAIDIEIHRNEIVGNMQVDSLGLTSLNRFDACVGGVCLAAVINLLVHENRIINNGVDYDTPTVGVGVVTGQGVVLHDNVIADNGIAHDTVDTEITHVGLRGGIAFAEVVGTRGYTFLDAIPGVTVDVPDFTLYSNNVALTVRKNEISQRVGKVVWVLSGFGPIVVQENCLHGLGDPVTSVGVENSEICYTAANPPPLIFTAQGACVEIRGYASSPLVDYGTGILPGITFGDTDPPVRFEGGPIEFDSNEVSLNWHWEDGYACSVLLSSLDTVKVTNNVMSVNMNSTHIPIDPGGDEDEPSDITFPVDAAAEPPPEGMSYLFVNCWAGASSTVQATGNRFEERRFDCMFSYLGAHAAAFGESDPDIDLTKTNHASLTMMNVGSHCMVAPNPGGGPPSIINTDNVSVYEVVMGCPSTGNDTIFGAKQRVCII</sequence>
<dbReference type="Proteomes" id="UP000238823">
    <property type="component" value="Unassembled WGS sequence"/>
</dbReference>
<reference evidence="1 2" key="1">
    <citation type="submission" date="2018-03" db="EMBL/GenBank/DDBJ databases">
        <title>Draft Genome Sequences of the Obligatory Marine Myxobacteria Enhygromyxa salina SWB007.</title>
        <authorList>
            <person name="Poehlein A."/>
            <person name="Moghaddam J.A."/>
            <person name="Harms H."/>
            <person name="Alanjari M."/>
            <person name="Koenig G.M."/>
            <person name="Daniel R."/>
            <person name="Schaeberle T.F."/>
        </authorList>
    </citation>
    <scope>NUCLEOTIDE SEQUENCE [LARGE SCALE GENOMIC DNA]</scope>
    <source>
        <strain evidence="1 2">SWB007</strain>
    </source>
</reference>